<gene>
    <name evidence="1" type="ORF">TWF481_003989</name>
</gene>
<dbReference type="Proteomes" id="UP001370758">
    <property type="component" value="Unassembled WGS sequence"/>
</dbReference>
<organism evidence="1 2">
    <name type="scientific">Arthrobotrys musiformis</name>
    <dbReference type="NCBI Taxonomy" id="47236"/>
    <lineage>
        <taxon>Eukaryota</taxon>
        <taxon>Fungi</taxon>
        <taxon>Dikarya</taxon>
        <taxon>Ascomycota</taxon>
        <taxon>Pezizomycotina</taxon>
        <taxon>Orbiliomycetes</taxon>
        <taxon>Orbiliales</taxon>
        <taxon>Orbiliaceae</taxon>
        <taxon>Arthrobotrys</taxon>
    </lineage>
</organism>
<dbReference type="AlphaFoldDB" id="A0AAV9WK42"/>
<reference evidence="1 2" key="1">
    <citation type="submission" date="2023-08" db="EMBL/GenBank/DDBJ databases">
        <authorList>
            <person name="Palmer J.M."/>
        </authorList>
    </citation>
    <scope>NUCLEOTIDE SEQUENCE [LARGE SCALE GENOMIC DNA]</scope>
    <source>
        <strain evidence="1 2">TWF481</strain>
    </source>
</reference>
<keyword evidence="2" id="KW-1185">Reference proteome</keyword>
<name>A0AAV9WK42_9PEZI</name>
<dbReference type="EMBL" id="JAVHJL010000002">
    <property type="protein sequence ID" value="KAK6509230.1"/>
    <property type="molecule type" value="Genomic_DNA"/>
</dbReference>
<sequence>MQAPGQLCVWSAEVWGEGHAGVPSETVANVTHFHSTDVSLILRFFEDLTSAEDTLNTITIHAILKQHGTIRPFRVNPFKGTFKEKPPLWMPMVSPHETLPLNMAARKKILAAELAYPRLWAILEGGAYGYWDLRETHPSFRLSGECSMPGNPSADYGNHKERIYTDHSASIGVISHVGARNPLQICITRYDHAVKTNFPNSNLDFGLGRVLSHARNQFSLSPCVDQQGNRRLVMTEIGNGFTILEFNFSSIRELYWHKQGGMHQQAVSQFDKRIEKKLRELGRRSLDGEEMEELLDIFQAAFRDATEAAEQGSTTEVVVRDKQPVKKEKKKVSWSLFDRFRT</sequence>
<evidence type="ECO:0000313" key="1">
    <source>
        <dbReference type="EMBL" id="KAK6509230.1"/>
    </source>
</evidence>
<comment type="caution">
    <text evidence="1">The sequence shown here is derived from an EMBL/GenBank/DDBJ whole genome shotgun (WGS) entry which is preliminary data.</text>
</comment>
<evidence type="ECO:0008006" key="3">
    <source>
        <dbReference type="Google" id="ProtNLM"/>
    </source>
</evidence>
<accession>A0AAV9WK42</accession>
<protein>
    <recommendedName>
        <fullName evidence="3">HNH nuclease domain-containing protein</fullName>
    </recommendedName>
</protein>
<evidence type="ECO:0000313" key="2">
    <source>
        <dbReference type="Proteomes" id="UP001370758"/>
    </source>
</evidence>
<proteinExistence type="predicted"/>